<dbReference type="SMART" id="SM00028">
    <property type="entry name" value="TPR"/>
    <property type="match status" value="9"/>
</dbReference>
<dbReference type="InterPro" id="IPR011990">
    <property type="entry name" value="TPR-like_helical_dom_sf"/>
</dbReference>
<dbReference type="Gene3D" id="2.60.40.3140">
    <property type="match status" value="1"/>
</dbReference>
<dbReference type="SUPFAM" id="SSF48452">
    <property type="entry name" value="TPR-like"/>
    <property type="match status" value="2"/>
</dbReference>
<feature type="domain" description="DUF3857" evidence="4">
    <location>
        <begin position="14"/>
        <end position="180"/>
    </location>
</feature>
<name>A0A7Y9FPM2_9SPHN</name>
<dbReference type="Gene3D" id="1.25.40.10">
    <property type="entry name" value="Tetratricopeptide repeat domain"/>
    <property type="match status" value="3"/>
</dbReference>
<dbReference type="AlphaFoldDB" id="A0A7Y9FPM2"/>
<dbReference type="PROSITE" id="PS50005">
    <property type="entry name" value="TPR"/>
    <property type="match status" value="3"/>
</dbReference>
<dbReference type="PANTHER" id="PTHR44858:SF1">
    <property type="entry name" value="UDP-N-ACETYLGLUCOSAMINE--PEPTIDE N-ACETYLGLUCOSAMINYLTRANSFERASE SPINDLY-RELATED"/>
    <property type="match status" value="1"/>
</dbReference>
<dbReference type="InterPro" id="IPR019734">
    <property type="entry name" value="TPR_rpt"/>
</dbReference>
<evidence type="ECO:0000313" key="5">
    <source>
        <dbReference type="EMBL" id="NYD91119.1"/>
    </source>
</evidence>
<keyword evidence="2 3" id="KW-0802">TPR repeat</keyword>
<sequence length="1027" mass="110890">MRILLSDQQVQLERGRQTVYSASLIEIETPPGLAIGNISVPWRPDTDTLTVHKLLIHRGAEVIDVLKAGQTFTVVRREQNLEQAMLDGVLTANIQPEGLQVGDVLELAMSVSHADPVVKGHVEQLAAAWNPLPITRAHASIRWPSDIPVHLRSNGSLPRVVTRKEGGYTVAEISMSDVVPAVLPKGAPARFRIGRLLEASDFTSWADLAKLFAPLFAQAAQLPADGALKTESDRIRALPDAKARAQAALTLVQDRIRYVALAMGAGGLVPADAATTWARRYGDCKAKTALLLGLLHVAGIEAEPVLVGSGFGDGLDQRLPMIALFDHVLVRAHIGGRVFWLDGTRTGDTDLDRIRPPAFGWGLPVLPEQAALVRIMPPPLTAPSVATTIQIDARNGLTVPAPFTVDTVMTGDEAIGLNASLANLTGAAKDQALREYWHGQYDFVEVKSAAASFDRASGEARLSMTGSAKLDWSSGWYETDGTGVGYKADFAREAGPDRDAPWALPFPYYNRVQESIRLPSGFRSVFDSAAAAVDETVGGIEYHRHGGVKDGTFTIEKTERSLVPEMTNAEAAAAQPRLRALAEKTVYLRRPDDYVMTDAELAVALKESPTTAVALLDRGNALFHRERYDDAIADYSKAAALAPHTYWPLADRGLAYARKGDLAAAERDFAAAEQIEPRNPFTANRRGWIAMQNNRPKEAVTAYTRAIELTPDDTAALYARAAAYRKLADNDAALADVGKIKAINPTDIQAYMLRANILRDMGRTDDTLAEADAIAKTFPTDTYALAAAAAIRIAADRPAEAMALYDRAIAIKPEAYLYVNRAMARPDSDIAGRRADLDAALALDATGDAVKYKADLELKAGDPKAALAAVDKAVAAHPDDDNILLVRSLTRMRAGQQTAGESDWAILRAKATTPFQLNNLCWETATAGVALARALEACDAGLAKLPNDVAIRDSRAFTLLRMGRIDDAIADYDRVLAMDPRETSSLWGRAIAWSKKGDRAKSDADAAAAIKIDPRVETRYAAFGMTR</sequence>
<feature type="repeat" description="TPR" evidence="3">
    <location>
        <begin position="680"/>
        <end position="713"/>
    </location>
</feature>
<evidence type="ECO:0000256" key="1">
    <source>
        <dbReference type="ARBA" id="ARBA00022737"/>
    </source>
</evidence>
<proteinExistence type="predicted"/>
<feature type="repeat" description="TPR" evidence="3">
    <location>
        <begin position="612"/>
        <end position="645"/>
    </location>
</feature>
<dbReference type="RefSeq" id="WP_179509555.1">
    <property type="nucleotide sequence ID" value="NZ_JACCBY010000004.1"/>
</dbReference>
<dbReference type="Gene3D" id="3.10.620.30">
    <property type="match status" value="1"/>
</dbReference>
<reference evidence="5 6" key="1">
    <citation type="submission" date="2020-08" db="EMBL/GenBank/DDBJ databases">
        <title>The Agave Microbiome: Exploring the role of microbial communities in plant adaptations to desert environments.</title>
        <authorList>
            <person name="Partida-Martinez L.P."/>
        </authorList>
    </citation>
    <scope>NUCLEOTIDE SEQUENCE [LARGE SCALE GENOMIC DNA]</scope>
    <source>
        <strain evidence="5 6">AS2.3</strain>
    </source>
</reference>
<keyword evidence="6" id="KW-1185">Reference proteome</keyword>
<evidence type="ECO:0000259" key="4">
    <source>
        <dbReference type="Pfam" id="PF12969"/>
    </source>
</evidence>
<accession>A0A7Y9FPM2</accession>
<dbReference type="InterPro" id="IPR024618">
    <property type="entry name" value="DUF3857"/>
</dbReference>
<dbReference type="PANTHER" id="PTHR44858">
    <property type="entry name" value="TETRATRICOPEPTIDE REPEAT PROTEIN 6"/>
    <property type="match status" value="1"/>
</dbReference>
<keyword evidence="1" id="KW-0677">Repeat</keyword>
<dbReference type="Pfam" id="PF12969">
    <property type="entry name" value="DUF3857"/>
    <property type="match status" value="1"/>
</dbReference>
<dbReference type="InterPro" id="IPR013105">
    <property type="entry name" value="TPR_2"/>
</dbReference>
<organism evidence="5 6">
    <name type="scientific">Sphingomonas melonis</name>
    <dbReference type="NCBI Taxonomy" id="152682"/>
    <lineage>
        <taxon>Bacteria</taxon>
        <taxon>Pseudomonadati</taxon>
        <taxon>Pseudomonadota</taxon>
        <taxon>Alphaproteobacteria</taxon>
        <taxon>Sphingomonadales</taxon>
        <taxon>Sphingomonadaceae</taxon>
        <taxon>Sphingomonas</taxon>
    </lineage>
</organism>
<dbReference type="EMBL" id="JACCBY010000004">
    <property type="protein sequence ID" value="NYD91119.1"/>
    <property type="molecule type" value="Genomic_DNA"/>
</dbReference>
<evidence type="ECO:0000313" key="6">
    <source>
        <dbReference type="Proteomes" id="UP000517753"/>
    </source>
</evidence>
<dbReference type="Pfam" id="PF13432">
    <property type="entry name" value="TPR_16"/>
    <property type="match status" value="2"/>
</dbReference>
<protein>
    <submittedName>
        <fullName evidence="5">Tetratricopeptide (TPR) repeat protein</fullName>
    </submittedName>
</protein>
<dbReference type="Proteomes" id="UP000517753">
    <property type="component" value="Unassembled WGS sequence"/>
</dbReference>
<dbReference type="InterPro" id="IPR050498">
    <property type="entry name" value="Ycf3"/>
</dbReference>
<evidence type="ECO:0000256" key="3">
    <source>
        <dbReference type="PROSITE-ProRule" id="PRU00339"/>
    </source>
</evidence>
<evidence type="ECO:0000256" key="2">
    <source>
        <dbReference type="ARBA" id="ARBA00022803"/>
    </source>
</evidence>
<comment type="caution">
    <text evidence="5">The sequence shown here is derived from an EMBL/GenBank/DDBJ whole genome shotgun (WGS) entry which is preliminary data.</text>
</comment>
<dbReference type="SUPFAM" id="SSF54001">
    <property type="entry name" value="Cysteine proteinases"/>
    <property type="match status" value="1"/>
</dbReference>
<feature type="repeat" description="TPR" evidence="3">
    <location>
        <begin position="949"/>
        <end position="982"/>
    </location>
</feature>
<dbReference type="InterPro" id="IPR038765">
    <property type="entry name" value="Papain-like_cys_pep_sf"/>
</dbReference>
<gene>
    <name evidence="5" type="ORF">HD841_002926</name>
</gene>
<dbReference type="Pfam" id="PF07719">
    <property type="entry name" value="TPR_2"/>
    <property type="match status" value="1"/>
</dbReference>